<sequence>MKGEPRLAELIASLSLATDLGLGLPQEHVLRQTVIAMRLAEAAGLDHAAQADTFYVSLLAWVGCIADSHELSRWFGDDRQIRADSYQVDKVGLPMMRLMLTHVGADAPPLRRITTIGRFLTGGFRDAVDGFVAHCQTTGDVADRLGMNARVKVALSQAFERWDGKGVPGTAGGEQIEAVMRVVQIADDAEVFCSTGGPDAAGVMLRSRRGSEFDPALVATCLAHSERIFSGLHEVDAWSLVIEACPDLDRPVRLAELDQMLEIFADYADLKSPWYLGHSRAVSALADAAAVEMSCSAADRALVRRAGLVHRLGATGVSTSIWNKPGRLSAAEQERVRQVPYFTERILSRQPTLAGIGSIAGMAFERSDGTGYPRGLRAAAIPVPARILAAAAAYQDLAEERPTRPALPFPQRRAALLADVDAGRLDAAAARAVLAAAGHAVGRRTRLVAGLTAREAEVLELLVRGLANKQIAARLSVTPRTVATHIEHVFTKTGVSTRGAAAMFALRHGLVDAGGTSAERPM</sequence>
<dbReference type="Proteomes" id="UP000198741">
    <property type="component" value="Chromosome I"/>
</dbReference>
<proteinExistence type="predicted"/>
<dbReference type="SMART" id="SM00421">
    <property type="entry name" value="HTH_LUXR"/>
    <property type="match status" value="1"/>
</dbReference>
<dbReference type="InterPro" id="IPR016032">
    <property type="entry name" value="Sig_transdc_resp-reg_C-effctor"/>
</dbReference>
<dbReference type="PROSITE" id="PS00622">
    <property type="entry name" value="HTH_LUXR_1"/>
    <property type="match status" value="1"/>
</dbReference>
<dbReference type="PANTHER" id="PTHR45228:SF5">
    <property type="entry name" value="CYCLIC DI-GMP PHOSPHODIESTERASE VC_1348-RELATED"/>
    <property type="match status" value="1"/>
</dbReference>
<evidence type="ECO:0000313" key="4">
    <source>
        <dbReference type="Proteomes" id="UP000198741"/>
    </source>
</evidence>
<evidence type="ECO:0000259" key="2">
    <source>
        <dbReference type="PROSITE" id="PS51832"/>
    </source>
</evidence>
<dbReference type="InterPro" id="IPR036388">
    <property type="entry name" value="WH-like_DNA-bd_sf"/>
</dbReference>
<dbReference type="Gene3D" id="1.10.10.10">
    <property type="entry name" value="Winged helix-like DNA-binding domain superfamily/Winged helix DNA-binding domain"/>
    <property type="match status" value="1"/>
</dbReference>
<dbReference type="GO" id="GO:0006355">
    <property type="term" value="P:regulation of DNA-templated transcription"/>
    <property type="evidence" value="ECO:0007669"/>
    <property type="project" value="InterPro"/>
</dbReference>
<dbReference type="InterPro" id="IPR052020">
    <property type="entry name" value="Cyclic_di-GMP/3'3'-cGAMP_PDE"/>
</dbReference>
<dbReference type="InterPro" id="IPR037522">
    <property type="entry name" value="HD_GYP_dom"/>
</dbReference>
<evidence type="ECO:0000259" key="1">
    <source>
        <dbReference type="PROSITE" id="PS50043"/>
    </source>
</evidence>
<dbReference type="PROSITE" id="PS50043">
    <property type="entry name" value="HTH_LUXR_2"/>
    <property type="match status" value="1"/>
</dbReference>
<dbReference type="PANTHER" id="PTHR45228">
    <property type="entry name" value="CYCLIC DI-GMP PHOSPHODIESTERASE TM_0186-RELATED"/>
    <property type="match status" value="1"/>
</dbReference>
<dbReference type="RefSeq" id="WP_090477440.1">
    <property type="nucleotide sequence ID" value="NZ_LT629710.1"/>
</dbReference>
<reference evidence="3 4" key="1">
    <citation type="submission" date="2016-10" db="EMBL/GenBank/DDBJ databases">
        <authorList>
            <person name="de Groot N.N."/>
        </authorList>
    </citation>
    <scope>NUCLEOTIDE SEQUENCE [LARGE SCALE GENOMIC DNA]</scope>
    <source>
        <strain evidence="4">P4-7,KCTC 19426,CECT 7604</strain>
    </source>
</reference>
<dbReference type="SUPFAM" id="SSF109604">
    <property type="entry name" value="HD-domain/PDEase-like"/>
    <property type="match status" value="1"/>
</dbReference>
<feature type="domain" description="HTH luxR-type" evidence="1">
    <location>
        <begin position="444"/>
        <end position="509"/>
    </location>
</feature>
<dbReference type="EMBL" id="LT629710">
    <property type="protein sequence ID" value="SDP19230.1"/>
    <property type="molecule type" value="Genomic_DNA"/>
</dbReference>
<dbReference type="PRINTS" id="PR00038">
    <property type="entry name" value="HTHLUXR"/>
</dbReference>
<keyword evidence="4" id="KW-1185">Reference proteome</keyword>
<evidence type="ECO:0000313" key="3">
    <source>
        <dbReference type="EMBL" id="SDP19230.1"/>
    </source>
</evidence>
<accession>A0A1H0QPX1</accession>
<dbReference type="GO" id="GO:0003677">
    <property type="term" value="F:DNA binding"/>
    <property type="evidence" value="ECO:0007669"/>
    <property type="project" value="InterPro"/>
</dbReference>
<dbReference type="SUPFAM" id="SSF46894">
    <property type="entry name" value="C-terminal effector domain of the bipartite response regulators"/>
    <property type="match status" value="1"/>
</dbReference>
<dbReference type="AlphaFoldDB" id="A0A1H0QPX1"/>
<dbReference type="Pfam" id="PF13487">
    <property type="entry name" value="HD_5"/>
    <property type="match status" value="1"/>
</dbReference>
<dbReference type="Gene3D" id="1.10.3210.10">
    <property type="entry name" value="Hypothetical protein af1432"/>
    <property type="match status" value="2"/>
</dbReference>
<gene>
    <name evidence="3" type="ORF">SAMN04515671_3195</name>
</gene>
<dbReference type="OrthoDB" id="9802066at2"/>
<organism evidence="3 4">
    <name type="scientific">Nakamurella panacisegetis</name>
    <dbReference type="NCBI Taxonomy" id="1090615"/>
    <lineage>
        <taxon>Bacteria</taxon>
        <taxon>Bacillati</taxon>
        <taxon>Actinomycetota</taxon>
        <taxon>Actinomycetes</taxon>
        <taxon>Nakamurellales</taxon>
        <taxon>Nakamurellaceae</taxon>
        <taxon>Nakamurella</taxon>
    </lineage>
</organism>
<dbReference type="STRING" id="1090615.SAMN04515671_3195"/>
<dbReference type="Pfam" id="PF00196">
    <property type="entry name" value="GerE"/>
    <property type="match status" value="1"/>
</dbReference>
<name>A0A1H0QPX1_9ACTN</name>
<dbReference type="PROSITE" id="PS51832">
    <property type="entry name" value="HD_GYP"/>
    <property type="match status" value="1"/>
</dbReference>
<dbReference type="CDD" id="cd06170">
    <property type="entry name" value="LuxR_C_like"/>
    <property type="match status" value="1"/>
</dbReference>
<protein>
    <submittedName>
        <fullName evidence="3">Regulatory protein, luxR family</fullName>
    </submittedName>
</protein>
<feature type="domain" description="HD-GYP" evidence="2">
    <location>
        <begin position="253"/>
        <end position="449"/>
    </location>
</feature>
<dbReference type="InterPro" id="IPR000792">
    <property type="entry name" value="Tscrpt_reg_LuxR_C"/>
</dbReference>